<accession>Q6SHE7</accession>
<keyword evidence="3" id="KW-0201">Cytochrome c-type biogenesis</keyword>
<dbReference type="InterPro" id="IPR017937">
    <property type="entry name" value="Thioredoxin_CS"/>
</dbReference>
<dbReference type="PANTHER" id="PTHR42852:SF6">
    <property type="entry name" value="THIOL:DISULFIDE INTERCHANGE PROTEIN DSBE"/>
    <property type="match status" value="1"/>
</dbReference>
<evidence type="ECO:0000259" key="6">
    <source>
        <dbReference type="PROSITE" id="PS51352"/>
    </source>
</evidence>
<dbReference type="InterPro" id="IPR004799">
    <property type="entry name" value="Periplasmic_diS_OxRdtase_DsbE"/>
</dbReference>
<dbReference type="GO" id="GO:0017004">
    <property type="term" value="P:cytochrome complex assembly"/>
    <property type="evidence" value="ECO:0007669"/>
    <property type="project" value="UniProtKB-KW"/>
</dbReference>
<dbReference type="Pfam" id="PF08534">
    <property type="entry name" value="Redoxin"/>
    <property type="match status" value="1"/>
</dbReference>
<gene>
    <name evidence="7" type="primary">dsbE</name>
    <name evidence="7" type="ORF">MBMO_EBAC750-10B11.41</name>
</gene>
<dbReference type="InterPro" id="IPR036249">
    <property type="entry name" value="Thioredoxin-like_sf"/>
</dbReference>
<evidence type="ECO:0000313" key="7">
    <source>
        <dbReference type="EMBL" id="AAR37674.1"/>
    </source>
</evidence>
<sequence>MKKLIPLILFVVIAVFLYFSLNSTSSKLPSPLLGKMFPNIEAKDFYSDESVLLTDLFIDNISLVNVWASWCVTCRQEHQMMMKIANNKDLQLIGINYKDTRADGEKYLEVMGNPFDVIVFDPSGNIGLNLGVYATPETFLVNQQGVILYKHIGAIDSKIWEEGFIPHIKKKVI</sequence>
<dbReference type="GO" id="GO:0015036">
    <property type="term" value="F:disulfide oxidoreductase activity"/>
    <property type="evidence" value="ECO:0007669"/>
    <property type="project" value="InterPro"/>
</dbReference>
<dbReference type="EMBL" id="AY458636">
    <property type="protein sequence ID" value="AAR37674.1"/>
    <property type="molecule type" value="Genomic_DNA"/>
</dbReference>
<reference evidence="7" key="2">
    <citation type="submission" date="2003-12" db="EMBL/GenBank/DDBJ databases">
        <title>Monterey Bay Coastal Ocean Microbial Observatory environmental clone sequencing.</title>
        <authorList>
            <person name="DeLong E.F."/>
        </authorList>
    </citation>
    <scope>NUCLEOTIDE SEQUENCE</scope>
</reference>
<dbReference type="Gene3D" id="3.40.30.10">
    <property type="entry name" value="Glutaredoxin"/>
    <property type="match status" value="1"/>
</dbReference>
<evidence type="ECO:0000256" key="5">
    <source>
        <dbReference type="ARBA" id="ARBA00023284"/>
    </source>
</evidence>
<comment type="subcellular location">
    <subcellularLocation>
        <location evidence="1">Cell envelope</location>
    </subcellularLocation>
</comment>
<dbReference type="PROSITE" id="PS00194">
    <property type="entry name" value="THIOREDOXIN_1"/>
    <property type="match status" value="1"/>
</dbReference>
<dbReference type="InterPro" id="IPR013740">
    <property type="entry name" value="Redoxin"/>
</dbReference>
<evidence type="ECO:0000256" key="1">
    <source>
        <dbReference type="ARBA" id="ARBA00004196"/>
    </source>
</evidence>
<reference evidence="7" key="1">
    <citation type="submission" date="2003-11" db="EMBL/GenBank/DDBJ databases">
        <authorList>
            <person name="Heidelberg J.F."/>
            <person name="Eisen J.A."/>
            <person name="Nelson W.C."/>
            <person name="DeLong E.F."/>
        </authorList>
    </citation>
    <scope>NUCLEOTIDE SEQUENCE</scope>
</reference>
<name>Q6SHE7_9BACT</name>
<feature type="domain" description="Thioredoxin" evidence="6">
    <location>
        <begin position="31"/>
        <end position="170"/>
    </location>
</feature>
<dbReference type="SUPFAM" id="SSF52833">
    <property type="entry name" value="Thioredoxin-like"/>
    <property type="match status" value="1"/>
</dbReference>
<dbReference type="PROSITE" id="PS51352">
    <property type="entry name" value="THIOREDOXIN_2"/>
    <property type="match status" value="1"/>
</dbReference>
<organism evidence="7">
    <name type="scientific">uncultured marine bacterium 439</name>
    <dbReference type="NCBI Taxonomy" id="257389"/>
    <lineage>
        <taxon>Bacteria</taxon>
        <taxon>environmental samples</taxon>
    </lineage>
</organism>
<keyword evidence="4" id="KW-1015">Disulfide bond</keyword>
<proteinExistence type="inferred from homology"/>
<keyword evidence="5" id="KW-0676">Redox-active center</keyword>
<evidence type="ECO:0000256" key="2">
    <source>
        <dbReference type="ARBA" id="ARBA00007758"/>
    </source>
</evidence>
<dbReference type="NCBIfam" id="TIGR00385">
    <property type="entry name" value="dsbE"/>
    <property type="match status" value="1"/>
</dbReference>
<dbReference type="PANTHER" id="PTHR42852">
    <property type="entry name" value="THIOL:DISULFIDE INTERCHANGE PROTEIN DSBE"/>
    <property type="match status" value="1"/>
</dbReference>
<evidence type="ECO:0000256" key="4">
    <source>
        <dbReference type="ARBA" id="ARBA00023157"/>
    </source>
</evidence>
<dbReference type="InterPro" id="IPR013766">
    <property type="entry name" value="Thioredoxin_domain"/>
</dbReference>
<evidence type="ECO:0000256" key="3">
    <source>
        <dbReference type="ARBA" id="ARBA00022748"/>
    </source>
</evidence>
<dbReference type="AlphaFoldDB" id="Q6SHE7"/>
<comment type="similarity">
    <text evidence="2">Belongs to the thioredoxin family. DsbE subfamily.</text>
</comment>
<dbReference type="CDD" id="cd03010">
    <property type="entry name" value="TlpA_like_DsbE"/>
    <property type="match status" value="1"/>
</dbReference>
<protein>
    <submittedName>
        <fullName evidence="7">Thiol:disulfide interchange protein DsbE</fullName>
    </submittedName>
</protein>
<dbReference type="InterPro" id="IPR050553">
    <property type="entry name" value="Thioredoxin_ResA/DsbE_sf"/>
</dbReference>
<dbReference type="GO" id="GO:0030288">
    <property type="term" value="C:outer membrane-bounded periplasmic space"/>
    <property type="evidence" value="ECO:0007669"/>
    <property type="project" value="InterPro"/>
</dbReference>